<evidence type="ECO:0000259" key="2">
    <source>
        <dbReference type="Pfam" id="PF13403"/>
    </source>
</evidence>
<evidence type="ECO:0000313" key="4">
    <source>
        <dbReference type="Proteomes" id="UP000183812"/>
    </source>
</evidence>
<dbReference type="Proteomes" id="UP000183812">
    <property type="component" value="Unassembled WGS sequence"/>
</dbReference>
<dbReference type="EMBL" id="FNAY01000001">
    <property type="protein sequence ID" value="SDE36892.1"/>
    <property type="molecule type" value="Genomic_DNA"/>
</dbReference>
<sequence length="281" mass="30954">MTMFRDTFADTFHFDDRMATTGQHLRRTDEFLDLAQGFYGETVLQTARGLRRVSSILEGEKLRTFTGGLAPVLTVERFPLARLRHPMPHRFWPLSLPPGLFGNTRSRFVAPEQCLLLQSDLATRELGKSLLLVPAKVMGLLPQVTTVNPGPKAVLYRFLFERPELVVTDRGAVMLCDIGSMFDDWADLDPHDTLAHLPDVAALPFDAAVDLIRREIALDGGLEAHFAKHLARMEAIRKTMGAQEQPQAQPPGPEAPQIGAIPAGGALRSGRRAGDTARLSA</sequence>
<dbReference type="InterPro" id="IPR028992">
    <property type="entry name" value="Hedgehog/Intein_dom"/>
</dbReference>
<feature type="region of interest" description="Disordered" evidence="1">
    <location>
        <begin position="240"/>
        <end position="281"/>
    </location>
</feature>
<dbReference type="RefSeq" id="WP_081348751.1">
    <property type="nucleotide sequence ID" value="NZ_CP119563.1"/>
</dbReference>
<evidence type="ECO:0000313" key="3">
    <source>
        <dbReference type="EMBL" id="SDE36892.1"/>
    </source>
</evidence>
<feature type="domain" description="Hedgehog/Intein (Hint)" evidence="2">
    <location>
        <begin position="38"/>
        <end position="169"/>
    </location>
</feature>
<feature type="compositionally biased region" description="Low complexity" evidence="1">
    <location>
        <begin position="255"/>
        <end position="268"/>
    </location>
</feature>
<dbReference type="Pfam" id="PF13403">
    <property type="entry name" value="Hint_2"/>
    <property type="match status" value="1"/>
</dbReference>
<reference evidence="3 4" key="1">
    <citation type="submission" date="2016-10" db="EMBL/GenBank/DDBJ databases">
        <authorList>
            <person name="de Groot N.N."/>
        </authorList>
    </citation>
    <scope>NUCLEOTIDE SEQUENCE [LARGE SCALE GENOMIC DNA]</scope>
    <source>
        <strain evidence="4">DSM 938 / 37b4</strain>
    </source>
</reference>
<organism evidence="3 4">
    <name type="scientific">Rhodobacter capsulatus</name>
    <name type="common">Rhodopseudomonas capsulata</name>
    <dbReference type="NCBI Taxonomy" id="1061"/>
    <lineage>
        <taxon>Bacteria</taxon>
        <taxon>Pseudomonadati</taxon>
        <taxon>Pseudomonadota</taxon>
        <taxon>Alphaproteobacteria</taxon>
        <taxon>Rhodobacterales</taxon>
        <taxon>Rhodobacter group</taxon>
        <taxon>Rhodobacter</taxon>
    </lineage>
</organism>
<accession>A0A1G7CBZ0</accession>
<gene>
    <name evidence="3" type="ORF">SAMN04244550_00228</name>
</gene>
<protein>
    <submittedName>
        <fullName evidence="3">Hint domain-containing protein</fullName>
    </submittedName>
</protein>
<dbReference type="OrthoDB" id="7685535at2"/>
<dbReference type="AlphaFoldDB" id="A0A1G7CBZ0"/>
<name>A0A1G7CBZ0_RHOCA</name>
<proteinExistence type="predicted"/>
<evidence type="ECO:0000256" key="1">
    <source>
        <dbReference type="SAM" id="MobiDB-lite"/>
    </source>
</evidence>